<proteinExistence type="inferred from homology"/>
<keyword evidence="8 11" id="KW-0472">Membrane</keyword>
<evidence type="ECO:0000256" key="3">
    <source>
        <dbReference type="ARBA" id="ARBA00022448"/>
    </source>
</evidence>
<dbReference type="EMBL" id="NAJO01000033">
    <property type="protein sequence ID" value="OQO00865.1"/>
    <property type="molecule type" value="Genomic_DNA"/>
</dbReference>
<feature type="transmembrane region" description="Helical" evidence="11">
    <location>
        <begin position="176"/>
        <end position="195"/>
    </location>
</feature>
<dbReference type="OrthoDB" id="1601at2759"/>
<keyword evidence="4" id="KW-0762">Sugar transport</keyword>
<evidence type="ECO:0000256" key="2">
    <source>
        <dbReference type="ARBA" id="ARBA00010694"/>
    </source>
</evidence>
<dbReference type="GO" id="GO:0005459">
    <property type="term" value="F:UDP-galactose transmembrane transporter activity"/>
    <property type="evidence" value="ECO:0007669"/>
    <property type="project" value="TreeGrafter"/>
</dbReference>
<protein>
    <recommendedName>
        <fullName evidence="9">UDP-galactose transporter homolog 1</fullName>
    </recommendedName>
</protein>
<dbReference type="InterPro" id="IPR037185">
    <property type="entry name" value="EmrE-like"/>
</dbReference>
<feature type="transmembrane region" description="Helical" evidence="11">
    <location>
        <begin position="83"/>
        <end position="102"/>
    </location>
</feature>
<feature type="transmembrane region" description="Helical" evidence="11">
    <location>
        <begin position="122"/>
        <end position="142"/>
    </location>
</feature>
<keyword evidence="6" id="KW-0256">Endoplasmic reticulum</keyword>
<dbReference type="GO" id="GO:0005789">
    <property type="term" value="C:endoplasmic reticulum membrane"/>
    <property type="evidence" value="ECO:0007669"/>
    <property type="project" value="UniProtKB-SubCell"/>
</dbReference>
<feature type="transmembrane region" description="Helical" evidence="11">
    <location>
        <begin position="207"/>
        <end position="224"/>
    </location>
</feature>
<feature type="transmembrane region" description="Helical" evidence="11">
    <location>
        <begin position="245"/>
        <end position="266"/>
    </location>
</feature>
<name>A0A1V8SNX9_9PEZI</name>
<feature type="transmembrane region" description="Helical" evidence="11">
    <location>
        <begin position="43"/>
        <end position="63"/>
    </location>
</feature>
<accession>A0A1V8SNX9</accession>
<evidence type="ECO:0000313" key="13">
    <source>
        <dbReference type="Proteomes" id="UP000192596"/>
    </source>
</evidence>
<evidence type="ECO:0000256" key="8">
    <source>
        <dbReference type="ARBA" id="ARBA00023136"/>
    </source>
</evidence>
<dbReference type="PANTHER" id="PTHR10778:SF10">
    <property type="entry name" value="SOLUTE CARRIER FAMILY 35 MEMBER B1"/>
    <property type="match status" value="1"/>
</dbReference>
<keyword evidence="5 11" id="KW-0812">Transmembrane</keyword>
<feature type="region of interest" description="Disordered" evidence="10">
    <location>
        <begin position="1"/>
        <end position="22"/>
    </location>
</feature>
<keyword evidence="13" id="KW-1185">Reference proteome</keyword>
<dbReference type="Proteomes" id="UP000192596">
    <property type="component" value="Unassembled WGS sequence"/>
</dbReference>
<organism evidence="12 13">
    <name type="scientific">Cryoendolithus antarcticus</name>
    <dbReference type="NCBI Taxonomy" id="1507870"/>
    <lineage>
        <taxon>Eukaryota</taxon>
        <taxon>Fungi</taxon>
        <taxon>Dikarya</taxon>
        <taxon>Ascomycota</taxon>
        <taxon>Pezizomycotina</taxon>
        <taxon>Dothideomycetes</taxon>
        <taxon>Dothideomycetidae</taxon>
        <taxon>Cladosporiales</taxon>
        <taxon>Cladosporiaceae</taxon>
        <taxon>Cryoendolithus</taxon>
    </lineage>
</organism>
<dbReference type="FunCoup" id="A0A1V8SNX9">
    <property type="interactions" value="855"/>
</dbReference>
<evidence type="ECO:0000256" key="4">
    <source>
        <dbReference type="ARBA" id="ARBA00022597"/>
    </source>
</evidence>
<comment type="similarity">
    <text evidence="2">Belongs to the nucleotide-sugar transporter family. SLC35B subfamily.</text>
</comment>
<reference evidence="13" key="1">
    <citation type="submission" date="2017-03" db="EMBL/GenBank/DDBJ databases">
        <title>Genomes of endolithic fungi from Antarctica.</title>
        <authorList>
            <person name="Coleine C."/>
            <person name="Masonjones S."/>
            <person name="Stajich J.E."/>
        </authorList>
    </citation>
    <scope>NUCLEOTIDE SEQUENCE [LARGE SCALE GENOMIC DNA]</scope>
    <source>
        <strain evidence="13">CCFEE 5527</strain>
    </source>
</reference>
<dbReference type="STRING" id="1507870.A0A1V8SNX9"/>
<comment type="caution">
    <text evidence="12">The sequence shown here is derived from an EMBL/GenBank/DDBJ whole genome shotgun (WGS) entry which is preliminary data.</text>
</comment>
<evidence type="ECO:0000256" key="11">
    <source>
        <dbReference type="SAM" id="Phobius"/>
    </source>
</evidence>
<comment type="subcellular location">
    <subcellularLocation>
        <location evidence="1">Endoplasmic reticulum membrane</location>
        <topology evidence="1">Multi-pass membrane protein</topology>
    </subcellularLocation>
</comment>
<dbReference type="GO" id="GO:0000139">
    <property type="term" value="C:Golgi membrane"/>
    <property type="evidence" value="ECO:0007669"/>
    <property type="project" value="TreeGrafter"/>
</dbReference>
<keyword evidence="3" id="KW-0813">Transport</keyword>
<dbReference type="InParanoid" id="A0A1V8SNX9"/>
<dbReference type="InterPro" id="IPR013657">
    <property type="entry name" value="SCL35B1-4/HUT1"/>
</dbReference>
<evidence type="ECO:0000256" key="10">
    <source>
        <dbReference type="SAM" id="MobiDB-lite"/>
    </source>
</evidence>
<dbReference type="GO" id="GO:0005460">
    <property type="term" value="F:UDP-glucose transmembrane transporter activity"/>
    <property type="evidence" value="ECO:0007669"/>
    <property type="project" value="TreeGrafter"/>
</dbReference>
<evidence type="ECO:0000256" key="6">
    <source>
        <dbReference type="ARBA" id="ARBA00022824"/>
    </source>
</evidence>
<feature type="transmembrane region" description="Helical" evidence="11">
    <location>
        <begin position="302"/>
        <end position="320"/>
    </location>
</feature>
<evidence type="ECO:0000256" key="7">
    <source>
        <dbReference type="ARBA" id="ARBA00022989"/>
    </source>
</evidence>
<gene>
    <name evidence="12" type="ORF">B0A48_13552</name>
</gene>
<keyword evidence="7 11" id="KW-1133">Transmembrane helix</keyword>
<dbReference type="SUPFAM" id="SSF103481">
    <property type="entry name" value="Multidrug resistance efflux transporter EmrE"/>
    <property type="match status" value="2"/>
</dbReference>
<evidence type="ECO:0000256" key="5">
    <source>
        <dbReference type="ARBA" id="ARBA00022692"/>
    </source>
</evidence>
<evidence type="ECO:0000256" key="9">
    <source>
        <dbReference type="ARBA" id="ARBA00041103"/>
    </source>
</evidence>
<evidence type="ECO:0000313" key="12">
    <source>
        <dbReference type="EMBL" id="OQO00865.1"/>
    </source>
</evidence>
<dbReference type="AlphaFoldDB" id="A0A1V8SNX9"/>
<dbReference type="Pfam" id="PF08449">
    <property type="entry name" value="UAA"/>
    <property type="match status" value="1"/>
</dbReference>
<sequence>MAANGSVHKRKASNGRVPEPVQNVIDESRREAGMPDSKPQGSVTQLVICVSGIYAAFLTWGILQERITTTQHGPPSAPEVFRYPLIINTTQSIFATLLAYVYNAITRESYTDKPIFPSRAILSPLCLVALTSALASPFGYASLAHVDYITFILAKSCKLVPVMGLHVALYGKRYPWQKYAVVALVTLGVAVFTLHQPSKKKSSNGNSIYGLTLLAINLIFDGLTNSTQDHVNAKFRPYSGPQMMCALNLLQTVLTGTWLVVAPYIALTGVGQYVGMDLGGAEGEWAGAVAFVGRHPSVAYDVLGFAICGAVGQLFIFYTLSVFGSLFLVTVTVTRKMLTMIISVLWFGHRLSAMQWVGVGCVFGGIAIEAELGKREKAAKERAKGKKVM</sequence>
<evidence type="ECO:0000256" key="1">
    <source>
        <dbReference type="ARBA" id="ARBA00004477"/>
    </source>
</evidence>
<dbReference type="PANTHER" id="PTHR10778">
    <property type="entry name" value="SOLUTE CARRIER FAMILY 35 MEMBER B"/>
    <property type="match status" value="1"/>
</dbReference>